<dbReference type="PROSITE" id="PS51257">
    <property type="entry name" value="PROKAR_LIPOPROTEIN"/>
    <property type="match status" value="1"/>
</dbReference>
<dbReference type="EMBL" id="CAXAMN010023788">
    <property type="protein sequence ID" value="CAK9080855.1"/>
    <property type="molecule type" value="Genomic_DNA"/>
</dbReference>
<proteinExistence type="predicted"/>
<keyword evidence="2" id="KW-1185">Reference proteome</keyword>
<comment type="caution">
    <text evidence="1">The sequence shown here is derived from an EMBL/GenBank/DDBJ whole genome shotgun (WGS) entry which is preliminary data.</text>
</comment>
<gene>
    <name evidence="1" type="ORF">CCMP2556_LOCUS39630</name>
</gene>
<sequence>MTMRLTRLMRFMIGPVDFGVLLCWAMSLCISSSCVHCLRCSLAAMASHAQAKEEAIAALERYDAGRGALGDLAQPAQPTLLQLMHLPLLARTRLLETLMGQGELSVD</sequence>
<evidence type="ECO:0000313" key="2">
    <source>
        <dbReference type="Proteomes" id="UP001642484"/>
    </source>
</evidence>
<evidence type="ECO:0000313" key="1">
    <source>
        <dbReference type="EMBL" id="CAK9080855.1"/>
    </source>
</evidence>
<name>A0ABP0Q1J2_9DINO</name>
<reference evidence="1 2" key="1">
    <citation type="submission" date="2024-02" db="EMBL/GenBank/DDBJ databases">
        <authorList>
            <person name="Chen Y."/>
            <person name="Shah S."/>
            <person name="Dougan E. K."/>
            <person name="Thang M."/>
            <person name="Chan C."/>
        </authorList>
    </citation>
    <scope>NUCLEOTIDE SEQUENCE [LARGE SCALE GENOMIC DNA]</scope>
</reference>
<dbReference type="Proteomes" id="UP001642484">
    <property type="component" value="Unassembled WGS sequence"/>
</dbReference>
<accession>A0ABP0Q1J2</accession>
<protein>
    <submittedName>
        <fullName evidence="1">Uncharacterized protein</fullName>
    </submittedName>
</protein>
<organism evidence="1 2">
    <name type="scientific">Durusdinium trenchii</name>
    <dbReference type="NCBI Taxonomy" id="1381693"/>
    <lineage>
        <taxon>Eukaryota</taxon>
        <taxon>Sar</taxon>
        <taxon>Alveolata</taxon>
        <taxon>Dinophyceae</taxon>
        <taxon>Suessiales</taxon>
        <taxon>Symbiodiniaceae</taxon>
        <taxon>Durusdinium</taxon>
    </lineage>
</organism>